<gene>
    <name evidence="1" type="ORF">rCG_58549</name>
</gene>
<dbReference type="EMBL" id="CH474025">
    <property type="protein sequence ID" value="EDL99723.1"/>
    <property type="molecule type" value="Genomic_DNA"/>
</dbReference>
<dbReference type="PANTHER" id="PTHR33331">
    <property type="entry name" value="COILED-COIL DOMAIN-CONTAINING PROTEIN 162"/>
    <property type="match status" value="1"/>
</dbReference>
<proteinExistence type="predicted"/>
<evidence type="ECO:0000313" key="1">
    <source>
        <dbReference type="EMBL" id="EDL99723.1"/>
    </source>
</evidence>
<sequence>MADQDDIEKMKKELIVEYCQKLNLRMSHHSLRGQIMAYCNSLRVLLDGFPTIRDTFFMVGQANEKKGLKDSGGEVKADSSYRVSCHAGC</sequence>
<evidence type="ECO:0000313" key="2">
    <source>
        <dbReference type="Proteomes" id="UP000234681"/>
    </source>
</evidence>
<organism evidence="1 2">
    <name type="scientific">Rattus norvegicus</name>
    <name type="common">Rat</name>
    <dbReference type="NCBI Taxonomy" id="10116"/>
    <lineage>
        <taxon>Eukaryota</taxon>
        <taxon>Metazoa</taxon>
        <taxon>Chordata</taxon>
        <taxon>Craniata</taxon>
        <taxon>Vertebrata</taxon>
        <taxon>Euteleostomi</taxon>
        <taxon>Mammalia</taxon>
        <taxon>Eutheria</taxon>
        <taxon>Euarchontoglires</taxon>
        <taxon>Glires</taxon>
        <taxon>Rodentia</taxon>
        <taxon>Myomorpha</taxon>
        <taxon>Muroidea</taxon>
        <taxon>Muridae</taxon>
        <taxon>Murinae</taxon>
        <taxon>Rattus</taxon>
    </lineage>
</organism>
<dbReference type="AlphaFoldDB" id="A6K704"/>
<accession>A6K704</accession>
<dbReference type="InterPro" id="IPR040401">
    <property type="entry name" value="CCDC162"/>
</dbReference>
<reference evidence="2" key="1">
    <citation type="submission" date="2005-09" db="EMBL/GenBank/DDBJ databases">
        <authorList>
            <person name="Mural R.J."/>
            <person name="Li P.W."/>
            <person name="Adams M.D."/>
            <person name="Amanatides P.G."/>
            <person name="Baden-Tillson H."/>
            <person name="Barnstead M."/>
            <person name="Chin S.H."/>
            <person name="Dew I."/>
            <person name="Evans C.A."/>
            <person name="Ferriera S."/>
            <person name="Flanigan M."/>
            <person name="Fosler C."/>
            <person name="Glodek A."/>
            <person name="Gu Z."/>
            <person name="Holt R.A."/>
            <person name="Jennings D."/>
            <person name="Kraft C.L."/>
            <person name="Lu F."/>
            <person name="Nguyen T."/>
            <person name="Nusskern D.R."/>
            <person name="Pfannkoch C.M."/>
            <person name="Sitter C."/>
            <person name="Sutton G.G."/>
            <person name="Venter J.C."/>
            <person name="Wang Z."/>
            <person name="Woodage T."/>
            <person name="Zheng X.H."/>
            <person name="Zhong F."/>
        </authorList>
    </citation>
    <scope>NUCLEOTIDE SEQUENCE [LARGE SCALE GENOMIC DNA]</scope>
    <source>
        <strain>BN</strain>
        <strain evidence="2">Sprague-Dawley</strain>
    </source>
</reference>
<name>A6K704_RAT</name>
<dbReference type="PANTHER" id="PTHR33331:SF13">
    <property type="entry name" value="COILED-COIL DOMAIN CONTAINING 162"/>
    <property type="match status" value="1"/>
</dbReference>
<dbReference type="Proteomes" id="UP000234681">
    <property type="component" value="Chromosome 20"/>
</dbReference>
<protein>
    <submittedName>
        <fullName evidence="1">RCG58549</fullName>
    </submittedName>
</protein>